<dbReference type="Proteomes" id="UP000281192">
    <property type="component" value="Chromosome"/>
</dbReference>
<feature type="domain" description="Glycosyl transferase family 28 C-terminal" evidence="1">
    <location>
        <begin position="22"/>
        <end position="125"/>
    </location>
</feature>
<dbReference type="Proteomes" id="UP000234483">
    <property type="component" value="Unassembled WGS sequence"/>
</dbReference>
<dbReference type="KEGG" id="cfh:C1707_25415"/>
<keyword evidence="3" id="KW-0808">Transferase</keyword>
<keyword evidence="5" id="KW-1185">Reference proteome</keyword>
<organism evidence="3 4">
    <name type="scientific">Caulobacter flavus</name>
    <dbReference type="NCBI Taxonomy" id="1679497"/>
    <lineage>
        <taxon>Bacteria</taxon>
        <taxon>Pseudomonadati</taxon>
        <taxon>Pseudomonadota</taxon>
        <taxon>Alphaproteobacteria</taxon>
        <taxon>Caulobacterales</taxon>
        <taxon>Caulobacteraceae</taxon>
        <taxon>Caulobacter</taxon>
    </lineage>
</organism>
<dbReference type="AlphaFoldDB" id="A0A2N5CNQ6"/>
<evidence type="ECO:0000313" key="5">
    <source>
        <dbReference type="Proteomes" id="UP000281192"/>
    </source>
</evidence>
<dbReference type="SUPFAM" id="SSF53756">
    <property type="entry name" value="UDP-Glycosyltransferase/glycogen phosphorylase"/>
    <property type="match status" value="1"/>
</dbReference>
<evidence type="ECO:0000313" key="4">
    <source>
        <dbReference type="Proteomes" id="UP000234483"/>
    </source>
</evidence>
<accession>A0A2N5CNQ6</accession>
<sequence length="181" mass="19713">MDHPVEPAGHRQGSEILRERPVILLTVGTQLPFDRLVDIVDRVAPDTGEEVFGQIGKSTLSPRNFTFQENLPPRDFESKITSARVLVSHAGIGSILTARKYNKPIILFPRLAAHNEHRNDHQLATCAQLKTQAGIYVATDEGELRALLMDKGLVSGSEDPDAAVKRRQLTDAIGAFIGGGA</sequence>
<dbReference type="EMBL" id="CP026100">
    <property type="protein sequence ID" value="AYV49312.1"/>
    <property type="molecule type" value="Genomic_DNA"/>
</dbReference>
<evidence type="ECO:0000259" key="1">
    <source>
        <dbReference type="Pfam" id="PF04101"/>
    </source>
</evidence>
<dbReference type="EMBL" id="PJRQ01000042">
    <property type="protein sequence ID" value="PLR08313.1"/>
    <property type="molecule type" value="Genomic_DNA"/>
</dbReference>
<dbReference type="InterPro" id="IPR007235">
    <property type="entry name" value="Glyco_trans_28_C"/>
</dbReference>
<proteinExistence type="predicted"/>
<evidence type="ECO:0000313" key="3">
    <source>
        <dbReference type="EMBL" id="PLR08313.1"/>
    </source>
</evidence>
<name>A0A2N5CNQ6_9CAUL</name>
<evidence type="ECO:0000313" key="2">
    <source>
        <dbReference type="EMBL" id="AYV49312.1"/>
    </source>
</evidence>
<dbReference type="Gene3D" id="3.40.50.2000">
    <property type="entry name" value="Glycogen Phosphorylase B"/>
    <property type="match status" value="1"/>
</dbReference>
<reference evidence="3 4" key="1">
    <citation type="submission" date="2017-12" db="EMBL/GenBank/DDBJ databases">
        <title>The genome sequence of Caulobacter flavus CGMCC1 15093.</title>
        <authorList>
            <person name="Gao J."/>
            <person name="Mao X."/>
            <person name="Sun J."/>
        </authorList>
    </citation>
    <scope>NUCLEOTIDE SEQUENCE [LARGE SCALE GENOMIC DNA]</scope>
    <source>
        <strain evidence="3 4">CGMCC1 15093</strain>
    </source>
</reference>
<reference evidence="2 5" key="2">
    <citation type="submission" date="2018-01" db="EMBL/GenBank/DDBJ databases">
        <title>Complete genome sequence of Caulobacter flavus RHGG3.</title>
        <authorList>
            <person name="Yang E."/>
        </authorList>
    </citation>
    <scope>NUCLEOTIDE SEQUENCE [LARGE SCALE GENOMIC DNA]</scope>
    <source>
        <strain evidence="2 5">RHGG3</strain>
    </source>
</reference>
<gene>
    <name evidence="2" type="ORF">C1707_25415</name>
    <name evidence="3" type="ORF">CFHF_20900</name>
</gene>
<dbReference type="OrthoDB" id="7186565at2"/>
<protein>
    <submittedName>
        <fullName evidence="3">Glucuronosyltransferase</fullName>
    </submittedName>
</protein>
<dbReference type="GO" id="GO:0016758">
    <property type="term" value="F:hexosyltransferase activity"/>
    <property type="evidence" value="ECO:0007669"/>
    <property type="project" value="InterPro"/>
</dbReference>
<dbReference type="Pfam" id="PF04101">
    <property type="entry name" value="Glyco_tran_28_C"/>
    <property type="match status" value="1"/>
</dbReference>